<organism evidence="2 3">
    <name type="scientific">Molossus molossus</name>
    <name type="common">Pallas' mastiff bat</name>
    <name type="synonym">Vespertilio molossus</name>
    <dbReference type="NCBI Taxonomy" id="27622"/>
    <lineage>
        <taxon>Eukaryota</taxon>
        <taxon>Metazoa</taxon>
        <taxon>Chordata</taxon>
        <taxon>Craniata</taxon>
        <taxon>Vertebrata</taxon>
        <taxon>Euteleostomi</taxon>
        <taxon>Mammalia</taxon>
        <taxon>Eutheria</taxon>
        <taxon>Laurasiatheria</taxon>
        <taxon>Chiroptera</taxon>
        <taxon>Yangochiroptera</taxon>
        <taxon>Molossidae</taxon>
        <taxon>Molossus</taxon>
    </lineage>
</organism>
<evidence type="ECO:0000256" key="1">
    <source>
        <dbReference type="SAM" id="MobiDB-lite"/>
    </source>
</evidence>
<reference evidence="2 3" key="1">
    <citation type="journal article" date="2020" name="Nature">
        <title>Six reference-quality genomes reveal evolution of bat adaptations.</title>
        <authorList>
            <person name="Jebb D."/>
            <person name="Huang Z."/>
            <person name="Pippel M."/>
            <person name="Hughes G.M."/>
            <person name="Lavrichenko K."/>
            <person name="Devanna P."/>
            <person name="Winkler S."/>
            <person name="Jermiin L.S."/>
            <person name="Skirmuntt E.C."/>
            <person name="Katzourakis A."/>
            <person name="Burkitt-Gray L."/>
            <person name="Ray D.A."/>
            <person name="Sullivan K.A.M."/>
            <person name="Roscito J.G."/>
            <person name="Kirilenko B.M."/>
            <person name="Davalos L.M."/>
            <person name="Corthals A.P."/>
            <person name="Power M.L."/>
            <person name="Jones G."/>
            <person name="Ransome R.D."/>
            <person name="Dechmann D.K.N."/>
            <person name="Locatelli A.G."/>
            <person name="Puechmaille S.J."/>
            <person name="Fedrigo O."/>
            <person name="Jarvis E.D."/>
            <person name="Hiller M."/>
            <person name="Vernes S.C."/>
            <person name="Myers E.W."/>
            <person name="Teeling E.C."/>
        </authorList>
    </citation>
    <scope>NUCLEOTIDE SEQUENCE [LARGE SCALE GENOMIC DNA]</scope>
    <source>
        <strain evidence="2">MMolMol1</strain>
        <tissue evidence="2">Muscle</tissue>
    </source>
</reference>
<accession>A0A7J8CRF6</accession>
<dbReference type="AlphaFoldDB" id="A0A7J8CRF6"/>
<feature type="compositionally biased region" description="Basic residues" evidence="1">
    <location>
        <begin position="81"/>
        <end position="90"/>
    </location>
</feature>
<keyword evidence="3" id="KW-1185">Reference proteome</keyword>
<comment type="caution">
    <text evidence="2">The sequence shown here is derived from an EMBL/GenBank/DDBJ whole genome shotgun (WGS) entry which is preliminary data.</text>
</comment>
<sequence length="119" mass="13285">MNALLASGYGLFGPQWPFDDIPKAVTSLQALLPGRQISPRVQHLLLSLRVVARRSGRMRLEAGLAEAALWEARVWGPGRCGRSRRPHRGNHSAARAPPCRPQDCHRLWGSGHLGHRFRK</sequence>
<gene>
    <name evidence="2" type="ORF">HJG59_007318</name>
</gene>
<dbReference type="Proteomes" id="UP000550707">
    <property type="component" value="Unassembled WGS sequence"/>
</dbReference>
<evidence type="ECO:0000313" key="3">
    <source>
        <dbReference type="Proteomes" id="UP000550707"/>
    </source>
</evidence>
<feature type="region of interest" description="Disordered" evidence="1">
    <location>
        <begin position="80"/>
        <end position="99"/>
    </location>
</feature>
<protein>
    <submittedName>
        <fullName evidence="2">Kinesin associated protein 3</fullName>
    </submittedName>
</protein>
<evidence type="ECO:0000313" key="2">
    <source>
        <dbReference type="EMBL" id="KAF6413440.1"/>
    </source>
</evidence>
<dbReference type="EMBL" id="JACASF010000020">
    <property type="protein sequence ID" value="KAF6413440.1"/>
    <property type="molecule type" value="Genomic_DNA"/>
</dbReference>
<proteinExistence type="predicted"/>
<name>A0A7J8CRF6_MOLMO</name>